<accession>A0A5B7FB02</accession>
<dbReference type="AlphaFoldDB" id="A0A5B7FB02"/>
<evidence type="ECO:0000313" key="2">
    <source>
        <dbReference type="Proteomes" id="UP000324222"/>
    </source>
</evidence>
<comment type="caution">
    <text evidence="1">The sequence shown here is derived from an EMBL/GenBank/DDBJ whole genome shotgun (WGS) entry which is preliminary data.</text>
</comment>
<keyword evidence="2" id="KW-1185">Reference proteome</keyword>
<organism evidence="1 2">
    <name type="scientific">Portunus trituberculatus</name>
    <name type="common">Swimming crab</name>
    <name type="synonym">Neptunus trituberculatus</name>
    <dbReference type="NCBI Taxonomy" id="210409"/>
    <lineage>
        <taxon>Eukaryota</taxon>
        <taxon>Metazoa</taxon>
        <taxon>Ecdysozoa</taxon>
        <taxon>Arthropoda</taxon>
        <taxon>Crustacea</taxon>
        <taxon>Multicrustacea</taxon>
        <taxon>Malacostraca</taxon>
        <taxon>Eumalacostraca</taxon>
        <taxon>Eucarida</taxon>
        <taxon>Decapoda</taxon>
        <taxon>Pleocyemata</taxon>
        <taxon>Brachyura</taxon>
        <taxon>Eubrachyura</taxon>
        <taxon>Portunoidea</taxon>
        <taxon>Portunidae</taxon>
        <taxon>Portuninae</taxon>
        <taxon>Portunus</taxon>
    </lineage>
</organism>
<name>A0A5B7FB02_PORTR</name>
<reference evidence="1 2" key="1">
    <citation type="submission" date="2019-05" db="EMBL/GenBank/DDBJ databases">
        <title>Another draft genome of Portunus trituberculatus and its Hox gene families provides insights of decapod evolution.</title>
        <authorList>
            <person name="Jeong J.-H."/>
            <person name="Song I."/>
            <person name="Kim S."/>
            <person name="Choi T."/>
            <person name="Kim D."/>
            <person name="Ryu S."/>
            <person name="Kim W."/>
        </authorList>
    </citation>
    <scope>NUCLEOTIDE SEQUENCE [LARGE SCALE GENOMIC DNA]</scope>
    <source>
        <tissue evidence="1">Muscle</tissue>
    </source>
</reference>
<protein>
    <submittedName>
        <fullName evidence="1">Uncharacterized protein</fullName>
    </submittedName>
</protein>
<evidence type="ECO:0000313" key="1">
    <source>
        <dbReference type="EMBL" id="MPC42293.1"/>
    </source>
</evidence>
<gene>
    <name evidence="1" type="ORF">E2C01_035912</name>
</gene>
<proteinExistence type="predicted"/>
<dbReference type="Proteomes" id="UP000324222">
    <property type="component" value="Unassembled WGS sequence"/>
</dbReference>
<sequence length="167" mass="17944">MYKCGIASPRQEWGGRRGGGKGIWEGGCRWRVGGGNGEDGSTCPTHTREVSQCTLFLQSKLVVPYLVATVPDVAKSQVKGVCNHFLPVYIMTHFLWPASNGQLSHSAAHTSFEDSLQSVPSQQLKGISYTLPALKTLDSYSSCCNNLTSLIAEQMPDSGVGQGSGRH</sequence>
<dbReference type="EMBL" id="VSRR010005382">
    <property type="protein sequence ID" value="MPC42293.1"/>
    <property type="molecule type" value="Genomic_DNA"/>
</dbReference>